<feature type="domain" description="N-terminal" evidence="1">
    <location>
        <begin position="48"/>
        <end position="100"/>
    </location>
</feature>
<dbReference type="AlphaFoldDB" id="J2Z9R2"/>
<evidence type="ECO:0000313" key="3">
    <source>
        <dbReference type="Proteomes" id="UP000007813"/>
    </source>
</evidence>
<dbReference type="OrthoDB" id="336062at2157"/>
<protein>
    <submittedName>
        <fullName evidence="2">LtrC-like protein</fullName>
    </submittedName>
</protein>
<reference evidence="2 3" key="1">
    <citation type="journal article" date="2012" name="J. Bacteriol.">
        <title>Draft Genome Sequence of the Extremely Halophilic Archaeon Halogranum salarium B-1T.</title>
        <authorList>
            <person name="Kim K.K."/>
            <person name="Lee K.C."/>
            <person name="Lee J.S."/>
        </authorList>
    </citation>
    <scope>NUCLEOTIDE SEQUENCE [LARGE SCALE GENOMIC DNA]</scope>
    <source>
        <strain evidence="2 3">B-1</strain>
    </source>
</reference>
<accession>J2Z9R2</accession>
<dbReference type="eggNOG" id="arCOG07546">
    <property type="taxonomic scope" value="Archaea"/>
</dbReference>
<dbReference type="RefSeq" id="WP_009367792.1">
    <property type="nucleotide sequence ID" value="NZ_ALJD01000014.1"/>
</dbReference>
<dbReference type="Pfam" id="PF08401">
    <property type="entry name" value="ArdcN"/>
    <property type="match status" value="1"/>
</dbReference>
<dbReference type="PATRIC" id="fig|1210908.3.peg.4059"/>
<sequence>MASSDYAAVSFDDSDTRRDEMHSTIEQWIDDLVDSVDDAQTSAEFQEWLDVQRQFHDYSYRNTLLIKQQCPEASRVAGYRTWQAEFDRHVEEGEQAIWIWAPIITKRCPECENSPSYHANTDCEYDATPPEEWSRGLVGFRPAPVFDISQTNGEPLPDLETAATGDAGTLVGQLTDAASELGVTVRIVPEEEWSHGNARGICQRLSLVDVQPLVEVKDRANEADLARTLVHEYAHALLHFDVDDDTERAKREVEAEAVAYIVGRYCGLDTSGSAFYLATWESDDADVIRERLGRISRTSTEIIALLED</sequence>
<comment type="caution">
    <text evidence="2">The sequence shown here is derived from an EMBL/GenBank/DDBJ whole genome shotgun (WGS) entry which is preliminary data.</text>
</comment>
<proteinExistence type="predicted"/>
<dbReference type="InterPro" id="IPR013610">
    <property type="entry name" value="ArdC_N"/>
</dbReference>
<dbReference type="EMBL" id="ALJD01000014">
    <property type="protein sequence ID" value="EJN57380.1"/>
    <property type="molecule type" value="Genomic_DNA"/>
</dbReference>
<gene>
    <name evidence="2" type="ORF">HSB1_43430</name>
</gene>
<organism evidence="2 3">
    <name type="scientific">Halogranum salarium B-1</name>
    <dbReference type="NCBI Taxonomy" id="1210908"/>
    <lineage>
        <taxon>Archaea</taxon>
        <taxon>Methanobacteriati</taxon>
        <taxon>Methanobacteriota</taxon>
        <taxon>Stenosarchaea group</taxon>
        <taxon>Halobacteria</taxon>
        <taxon>Halobacteriales</taxon>
        <taxon>Haloferacaceae</taxon>
    </lineage>
</organism>
<name>J2Z9R2_9EURY</name>
<evidence type="ECO:0000313" key="2">
    <source>
        <dbReference type="EMBL" id="EJN57380.1"/>
    </source>
</evidence>
<dbReference type="Proteomes" id="UP000007813">
    <property type="component" value="Unassembled WGS sequence"/>
</dbReference>
<evidence type="ECO:0000259" key="1">
    <source>
        <dbReference type="Pfam" id="PF08401"/>
    </source>
</evidence>